<keyword evidence="2" id="KW-0732">Signal</keyword>
<reference evidence="3 4" key="1">
    <citation type="submission" date="2018-06" db="EMBL/GenBank/DDBJ databases">
        <title>Freshwater and sediment microbial communities from various areas in North America, analyzing microbe dynamics in response to fracking.</title>
        <authorList>
            <person name="Lamendella R."/>
        </authorList>
    </citation>
    <scope>NUCLEOTIDE SEQUENCE [LARGE SCALE GENOMIC DNA]</scope>
    <source>
        <strain evidence="3 4">3b_TX</strain>
    </source>
</reference>
<sequence length="341" mass="35608">MNRSHVVTSTLLSGAVLAGALTAVTLITSPAGAVGSAAAQPDSGRASTYLLDADEGGSMFEGIAADEKSGSFYVSETTGGEIHRGRSGTEDTEEWLPGDGTDGRFTARGMTVDGDGNLYIAGGPNGITNPGAPDLWVYSPEGELLAALQAPGDDVFLNDVTIGADGAAYFTDSNDPRIFRVSADLAGSDDQDGRFGVELWADASGTITRQAGFNLGGIVLSQDRSGFVVAQGNTGRLWRFDARTGGATAIDTQDVDLTNADGLLLRGTTLQVVQNFNHRLSTLGISADGSQVRSARQQNTDPDRVLTTVAQLRGQTLYVESHFRETPPAGPFEVITDPFAD</sequence>
<accession>A0A366IKK9</accession>
<comment type="caution">
    <text evidence="3">The sequence shown here is derived from an EMBL/GenBank/DDBJ whole genome shotgun (WGS) entry which is preliminary data.</text>
</comment>
<organism evidence="3 4">
    <name type="scientific">Brevibacterium celere</name>
    <dbReference type="NCBI Taxonomy" id="225845"/>
    <lineage>
        <taxon>Bacteria</taxon>
        <taxon>Bacillati</taxon>
        <taxon>Actinomycetota</taxon>
        <taxon>Actinomycetes</taxon>
        <taxon>Micrococcales</taxon>
        <taxon>Brevibacteriaceae</taxon>
        <taxon>Brevibacterium</taxon>
    </lineage>
</organism>
<dbReference type="Proteomes" id="UP000253509">
    <property type="component" value="Unassembled WGS sequence"/>
</dbReference>
<dbReference type="EMBL" id="QNSB01000003">
    <property type="protein sequence ID" value="RBP72758.1"/>
    <property type="molecule type" value="Genomic_DNA"/>
</dbReference>
<dbReference type="SUPFAM" id="SSF63829">
    <property type="entry name" value="Calcium-dependent phosphotriesterase"/>
    <property type="match status" value="1"/>
</dbReference>
<dbReference type="RefSeq" id="WP_220151236.1">
    <property type="nucleotide sequence ID" value="NZ_QNSB01000003.1"/>
</dbReference>
<dbReference type="Gene3D" id="2.120.10.30">
    <property type="entry name" value="TolB, C-terminal domain"/>
    <property type="match status" value="2"/>
</dbReference>
<keyword evidence="4" id="KW-1185">Reference proteome</keyword>
<gene>
    <name evidence="3" type="ORF">DFO65_10349</name>
</gene>
<evidence type="ECO:0000313" key="3">
    <source>
        <dbReference type="EMBL" id="RBP72758.1"/>
    </source>
</evidence>
<feature type="chain" id="PRO_5038654689" evidence="2">
    <location>
        <begin position="34"/>
        <end position="341"/>
    </location>
</feature>
<evidence type="ECO:0000256" key="2">
    <source>
        <dbReference type="SAM" id="SignalP"/>
    </source>
</evidence>
<evidence type="ECO:0000256" key="1">
    <source>
        <dbReference type="SAM" id="MobiDB-lite"/>
    </source>
</evidence>
<dbReference type="AlphaFoldDB" id="A0A366IKK9"/>
<feature type="region of interest" description="Disordered" evidence="1">
    <location>
        <begin position="78"/>
        <end position="103"/>
    </location>
</feature>
<dbReference type="InterPro" id="IPR011042">
    <property type="entry name" value="6-blade_b-propeller_TolB-like"/>
</dbReference>
<protein>
    <submittedName>
        <fullName evidence="3">SMP-30/gluconolaconase/LRE-like protein</fullName>
    </submittedName>
</protein>
<name>A0A366IKK9_9MICO</name>
<proteinExistence type="predicted"/>
<evidence type="ECO:0000313" key="4">
    <source>
        <dbReference type="Proteomes" id="UP000253509"/>
    </source>
</evidence>
<feature type="signal peptide" evidence="2">
    <location>
        <begin position="1"/>
        <end position="33"/>
    </location>
</feature>